<dbReference type="PANTHER" id="PTHR34396:SF25">
    <property type="entry name" value="BOUNDARY ELEMENT ASSOCIATED FACTOR"/>
    <property type="match status" value="1"/>
</dbReference>
<dbReference type="SUPFAM" id="SSF57667">
    <property type="entry name" value="beta-beta-alpha zinc fingers"/>
    <property type="match status" value="1"/>
</dbReference>
<evidence type="ECO:0000256" key="4">
    <source>
        <dbReference type="PROSITE-ProRule" id="PRU00027"/>
    </source>
</evidence>
<dbReference type="OrthoDB" id="1900170at2759"/>
<evidence type="ECO:0000256" key="3">
    <source>
        <dbReference type="ARBA" id="ARBA00022833"/>
    </source>
</evidence>
<gene>
    <name evidence="7" type="ORF">HU200_036169</name>
</gene>
<dbReference type="AlphaFoldDB" id="A0A835EL72"/>
<dbReference type="PROSITE" id="PS50808">
    <property type="entry name" value="ZF_BED"/>
    <property type="match status" value="1"/>
</dbReference>
<dbReference type="GO" id="GO:0006357">
    <property type="term" value="P:regulation of transcription by RNA polymerase II"/>
    <property type="evidence" value="ECO:0007669"/>
    <property type="project" value="TreeGrafter"/>
</dbReference>
<evidence type="ECO:0000313" key="7">
    <source>
        <dbReference type="EMBL" id="KAF8697171.1"/>
    </source>
</evidence>
<dbReference type="SMART" id="SM00614">
    <property type="entry name" value="ZnF_BED"/>
    <property type="match status" value="1"/>
</dbReference>
<protein>
    <recommendedName>
        <fullName evidence="6">BED-type domain-containing protein</fullName>
    </recommendedName>
</protein>
<evidence type="ECO:0000259" key="6">
    <source>
        <dbReference type="PROSITE" id="PS50808"/>
    </source>
</evidence>
<dbReference type="Proteomes" id="UP000636709">
    <property type="component" value="Unassembled WGS sequence"/>
</dbReference>
<reference evidence="7" key="1">
    <citation type="submission" date="2020-07" db="EMBL/GenBank/DDBJ databases">
        <title>Genome sequence and genetic diversity analysis of an under-domesticated orphan crop, white fonio (Digitaria exilis).</title>
        <authorList>
            <person name="Bennetzen J.L."/>
            <person name="Chen S."/>
            <person name="Ma X."/>
            <person name="Wang X."/>
            <person name="Yssel A.E.J."/>
            <person name="Chaluvadi S.R."/>
            <person name="Johnson M."/>
            <person name="Gangashetty P."/>
            <person name="Hamidou F."/>
            <person name="Sanogo M.D."/>
            <person name="Zwaenepoel A."/>
            <person name="Wallace J."/>
            <person name="Van De Peer Y."/>
            <person name="Van Deynze A."/>
        </authorList>
    </citation>
    <scope>NUCLEOTIDE SEQUENCE</scope>
    <source>
        <tissue evidence="7">Leaves</tissue>
    </source>
</reference>
<dbReference type="GO" id="GO:0008270">
    <property type="term" value="F:zinc ion binding"/>
    <property type="evidence" value="ECO:0007669"/>
    <property type="project" value="UniProtKB-KW"/>
</dbReference>
<evidence type="ECO:0000256" key="1">
    <source>
        <dbReference type="ARBA" id="ARBA00022723"/>
    </source>
</evidence>
<feature type="region of interest" description="Disordered" evidence="5">
    <location>
        <begin position="1"/>
        <end position="60"/>
    </location>
</feature>
<feature type="compositionally biased region" description="Low complexity" evidence="5">
    <location>
        <begin position="1"/>
        <end position="33"/>
    </location>
</feature>
<keyword evidence="3" id="KW-0862">Zinc</keyword>
<dbReference type="GO" id="GO:1990837">
    <property type="term" value="F:sequence-specific double-stranded DNA binding"/>
    <property type="evidence" value="ECO:0007669"/>
    <property type="project" value="TreeGrafter"/>
</dbReference>
<dbReference type="GO" id="GO:0005634">
    <property type="term" value="C:nucleus"/>
    <property type="evidence" value="ECO:0007669"/>
    <property type="project" value="TreeGrafter"/>
</dbReference>
<name>A0A835EL72_9POAL</name>
<keyword evidence="8" id="KW-1185">Reference proteome</keyword>
<sequence>MSTPGDSGSGARLSADGGRGSSSRAPTPSSAPSDVPALEAAPTPTGTDGQGPQGTDTDVIEIDDDVKVRVGSKRRLKSDVWNDFDKIEVGGIQKAECKWCKKHLSAVGRNGTSHLCNHVGSCDARQCRKGLKQKYVFDQGVARKELALMICVHEYPLSIVDHVGFRRFCAALQPLFKVVSRNTIRKDILDCIKCKSSL</sequence>
<evidence type="ECO:0000256" key="5">
    <source>
        <dbReference type="SAM" id="MobiDB-lite"/>
    </source>
</evidence>
<dbReference type="InterPro" id="IPR036236">
    <property type="entry name" value="Znf_C2H2_sf"/>
</dbReference>
<dbReference type="InterPro" id="IPR053031">
    <property type="entry name" value="Cuticle_assoc_protein"/>
</dbReference>
<organism evidence="7 8">
    <name type="scientific">Digitaria exilis</name>
    <dbReference type="NCBI Taxonomy" id="1010633"/>
    <lineage>
        <taxon>Eukaryota</taxon>
        <taxon>Viridiplantae</taxon>
        <taxon>Streptophyta</taxon>
        <taxon>Embryophyta</taxon>
        <taxon>Tracheophyta</taxon>
        <taxon>Spermatophyta</taxon>
        <taxon>Magnoliopsida</taxon>
        <taxon>Liliopsida</taxon>
        <taxon>Poales</taxon>
        <taxon>Poaceae</taxon>
        <taxon>PACMAD clade</taxon>
        <taxon>Panicoideae</taxon>
        <taxon>Panicodae</taxon>
        <taxon>Paniceae</taxon>
        <taxon>Anthephorinae</taxon>
        <taxon>Digitaria</taxon>
    </lineage>
</organism>
<proteinExistence type="predicted"/>
<feature type="domain" description="BED-type" evidence="6">
    <location>
        <begin position="75"/>
        <end position="134"/>
    </location>
</feature>
<evidence type="ECO:0000256" key="2">
    <source>
        <dbReference type="ARBA" id="ARBA00022771"/>
    </source>
</evidence>
<comment type="caution">
    <text evidence="7">The sequence shown here is derived from an EMBL/GenBank/DDBJ whole genome shotgun (WGS) entry which is preliminary data.</text>
</comment>
<keyword evidence="2 4" id="KW-0863">Zinc-finger</keyword>
<dbReference type="InterPro" id="IPR003656">
    <property type="entry name" value="Znf_BED"/>
</dbReference>
<evidence type="ECO:0000313" key="8">
    <source>
        <dbReference type="Proteomes" id="UP000636709"/>
    </source>
</evidence>
<dbReference type="PANTHER" id="PTHR34396">
    <property type="entry name" value="OS03G0264950 PROTEIN-RELATED"/>
    <property type="match status" value="1"/>
</dbReference>
<dbReference type="EMBL" id="JACEFO010001877">
    <property type="protein sequence ID" value="KAF8697171.1"/>
    <property type="molecule type" value="Genomic_DNA"/>
</dbReference>
<keyword evidence="1" id="KW-0479">Metal-binding</keyword>
<accession>A0A835EL72</accession>